<accession>A0ABV8SXD7</accession>
<comment type="caution">
    <text evidence="3">The sequence shown here is derived from an EMBL/GenBank/DDBJ whole genome shotgun (WGS) entry which is preliminary data.</text>
</comment>
<dbReference type="SUPFAM" id="SSF56935">
    <property type="entry name" value="Porins"/>
    <property type="match status" value="1"/>
</dbReference>
<proteinExistence type="predicted"/>
<organism evidence="3 4">
    <name type="scientific">Steroidobacter flavus</name>
    <dbReference type="NCBI Taxonomy" id="1842136"/>
    <lineage>
        <taxon>Bacteria</taxon>
        <taxon>Pseudomonadati</taxon>
        <taxon>Pseudomonadota</taxon>
        <taxon>Gammaproteobacteria</taxon>
        <taxon>Steroidobacterales</taxon>
        <taxon>Steroidobacteraceae</taxon>
        <taxon>Steroidobacter</taxon>
    </lineage>
</organism>
<dbReference type="Pfam" id="PF16930">
    <property type="entry name" value="Porin_5"/>
    <property type="match status" value="2"/>
</dbReference>
<keyword evidence="2" id="KW-0732">Signal</keyword>
<dbReference type="CDD" id="cd14686">
    <property type="entry name" value="bZIP"/>
    <property type="match status" value="1"/>
</dbReference>
<dbReference type="EMBL" id="JBHSDU010000014">
    <property type="protein sequence ID" value="MFC4312231.1"/>
    <property type="molecule type" value="Genomic_DNA"/>
</dbReference>
<gene>
    <name evidence="3" type="ORF">ACFPN2_24325</name>
</gene>
<evidence type="ECO:0000256" key="1">
    <source>
        <dbReference type="SAM" id="Coils"/>
    </source>
</evidence>
<keyword evidence="4" id="KW-1185">Reference proteome</keyword>
<dbReference type="RefSeq" id="WP_380601434.1">
    <property type="nucleotide sequence ID" value="NZ_JBHSDU010000014.1"/>
</dbReference>
<evidence type="ECO:0000313" key="3">
    <source>
        <dbReference type="EMBL" id="MFC4312231.1"/>
    </source>
</evidence>
<reference evidence="4" key="1">
    <citation type="journal article" date="2019" name="Int. J. Syst. Evol. Microbiol.">
        <title>The Global Catalogue of Microorganisms (GCM) 10K type strain sequencing project: providing services to taxonomists for standard genome sequencing and annotation.</title>
        <authorList>
            <consortium name="The Broad Institute Genomics Platform"/>
            <consortium name="The Broad Institute Genome Sequencing Center for Infectious Disease"/>
            <person name="Wu L."/>
            <person name="Ma J."/>
        </authorList>
    </citation>
    <scope>NUCLEOTIDE SEQUENCE [LARGE SCALE GENOMIC DNA]</scope>
    <source>
        <strain evidence="4">CGMCC 1.10759</strain>
    </source>
</reference>
<dbReference type="SUPFAM" id="SSF75704">
    <property type="entry name" value="Mitotic arrest deficient-like 1, Mad1"/>
    <property type="match status" value="1"/>
</dbReference>
<dbReference type="Proteomes" id="UP001595904">
    <property type="component" value="Unassembled WGS sequence"/>
</dbReference>
<protein>
    <submittedName>
        <fullName evidence="3">Porin</fullName>
    </submittedName>
</protein>
<feature type="chain" id="PRO_5046634665" evidence="2">
    <location>
        <begin position="24"/>
        <end position="457"/>
    </location>
</feature>
<evidence type="ECO:0000256" key="2">
    <source>
        <dbReference type="SAM" id="SignalP"/>
    </source>
</evidence>
<feature type="coiled-coil region" evidence="1">
    <location>
        <begin position="30"/>
        <end position="71"/>
    </location>
</feature>
<evidence type="ECO:0000313" key="4">
    <source>
        <dbReference type="Proteomes" id="UP001595904"/>
    </source>
</evidence>
<feature type="signal peptide" evidence="2">
    <location>
        <begin position="1"/>
        <end position="23"/>
    </location>
</feature>
<name>A0ABV8SXD7_9GAMM</name>
<sequence>MKNIVLAAAIATALSSVPMGAFAASPNSDVAQIREQLEGLMKRVDKLEQENTELKQENEALKATDEKLQANDDYLKTEARGLRKETAQQAVEVAKTKGTDWASKVAITGDMRYRYEYISDDTLSSPTGVPAADRYRDRIRARLAVTAKPTDNITVGIGMTTTEGSDPRSGNQSLKDVFTKKAFDLDLAYFDWKFASWGNLIGGKMKQPFVKPGQSLFWDNDITPEGLALGFQSGMFFGTAYNYWLLENSGAENTRTADTMLHGAQLGMRLPMGSASSLMLEAHYYDLSAAQGRAAVYNNNSNNNTFDTIVVSGVNTTVLRYDYEVISVGAEFSTLFGALPFTVWAEGAQNQDVSDEDTAWGVGFLFGKASNNRTWEAGVGYQKVEKDALYAQLIDSDFAGGFSDNEGFVFRGAYTPVKNWTLNATYFLNKRNAELANSGLQTDVDYDRLQLDFNVKF</sequence>
<keyword evidence="1" id="KW-0175">Coiled coil</keyword>
<dbReference type="InterPro" id="IPR032638">
    <property type="entry name" value="Porin_5"/>
</dbReference>